<comment type="caution">
    <text evidence="2">The sequence shown here is derived from an EMBL/GenBank/DDBJ whole genome shotgun (WGS) entry which is preliminary data.</text>
</comment>
<dbReference type="PROSITE" id="PS50206">
    <property type="entry name" value="RHODANESE_3"/>
    <property type="match status" value="1"/>
</dbReference>
<evidence type="ECO:0000259" key="1">
    <source>
        <dbReference type="PROSITE" id="PS50206"/>
    </source>
</evidence>
<dbReference type="AlphaFoldDB" id="C9MXW4"/>
<dbReference type="Gene3D" id="3.40.250.10">
    <property type="entry name" value="Rhodanese-like domain"/>
    <property type="match status" value="1"/>
</dbReference>
<dbReference type="PROSITE" id="PS51257">
    <property type="entry name" value="PROKAR_LIPOPROTEIN"/>
    <property type="match status" value="1"/>
</dbReference>
<name>C9MXW4_9FUSO</name>
<proteinExistence type="predicted"/>
<dbReference type="Proteomes" id="UP000006233">
    <property type="component" value="Unassembled WGS sequence"/>
</dbReference>
<dbReference type="HOGENOM" id="CLU_089574_1_0_0"/>
<protein>
    <submittedName>
        <fullName evidence="2">Rhodanese-like protein</fullName>
    </submittedName>
</protein>
<gene>
    <name evidence="2" type="ORF">GCWU000323_01386</name>
</gene>
<dbReference type="Pfam" id="PF00581">
    <property type="entry name" value="Rhodanese"/>
    <property type="match status" value="1"/>
</dbReference>
<dbReference type="SUPFAM" id="SSF52821">
    <property type="entry name" value="Rhodanese/Cell cycle control phosphatase"/>
    <property type="match status" value="1"/>
</dbReference>
<reference evidence="2 3" key="1">
    <citation type="submission" date="2009-09" db="EMBL/GenBank/DDBJ databases">
        <authorList>
            <person name="Weinstock G."/>
            <person name="Sodergren E."/>
            <person name="Clifton S."/>
            <person name="Fulton L."/>
            <person name="Fulton B."/>
            <person name="Courtney L."/>
            <person name="Fronick C."/>
            <person name="Harrison M."/>
            <person name="Strong C."/>
            <person name="Farmer C."/>
            <person name="Delahaunty K."/>
            <person name="Markovic C."/>
            <person name="Hall O."/>
            <person name="Minx P."/>
            <person name="Tomlinson C."/>
            <person name="Mitreva M."/>
            <person name="Nelson J."/>
            <person name="Hou S."/>
            <person name="Wollam A."/>
            <person name="Pepin K.H."/>
            <person name="Johnson M."/>
            <person name="Bhonagiri V."/>
            <person name="Nash W.E."/>
            <person name="Warren W."/>
            <person name="Chinwalla A."/>
            <person name="Mardis E.R."/>
            <person name="Wilson R.K."/>
        </authorList>
    </citation>
    <scope>NUCLEOTIDE SEQUENCE [LARGE SCALE GENOMIC DNA]</scope>
    <source>
        <strain evidence="2 3">F0254</strain>
    </source>
</reference>
<feature type="domain" description="Rhodanese" evidence="1">
    <location>
        <begin position="65"/>
        <end position="151"/>
    </location>
</feature>
<dbReference type="InterPro" id="IPR036873">
    <property type="entry name" value="Rhodanese-like_dom_sf"/>
</dbReference>
<sequence length="151" mass="17009">MKWRDKMKIRKIALLTMVGVISVLGFSCSKSGNEKETLAMSKEAKNGKKAEYKKITSDEAKKMMETQKVIVVDVRTLEEYNEGHIPNAISVPLETIENEAEAKLKNKDALILVYCRSGRRSREAALKLIEKGYTNVIDFGGIKDWNGEVVK</sequence>
<dbReference type="eggNOG" id="COG0607">
    <property type="taxonomic scope" value="Bacteria"/>
</dbReference>
<dbReference type="PANTHER" id="PTHR43031">
    <property type="entry name" value="FAD-DEPENDENT OXIDOREDUCTASE"/>
    <property type="match status" value="1"/>
</dbReference>
<dbReference type="EMBL" id="ACVB02000010">
    <property type="protein sequence ID" value="EEX74344.1"/>
    <property type="molecule type" value="Genomic_DNA"/>
</dbReference>
<dbReference type="InterPro" id="IPR050229">
    <property type="entry name" value="GlpE_sulfurtransferase"/>
</dbReference>
<evidence type="ECO:0000313" key="3">
    <source>
        <dbReference type="Proteomes" id="UP000006233"/>
    </source>
</evidence>
<dbReference type="InterPro" id="IPR001763">
    <property type="entry name" value="Rhodanese-like_dom"/>
</dbReference>
<dbReference type="CDD" id="cd00158">
    <property type="entry name" value="RHOD"/>
    <property type="match status" value="1"/>
</dbReference>
<dbReference type="PANTHER" id="PTHR43031:SF1">
    <property type="entry name" value="PYRIDINE NUCLEOTIDE-DISULPHIDE OXIDOREDUCTASE"/>
    <property type="match status" value="1"/>
</dbReference>
<dbReference type="SMART" id="SM00450">
    <property type="entry name" value="RHOD"/>
    <property type="match status" value="1"/>
</dbReference>
<organism evidence="2 3">
    <name type="scientific">Leptotrichia hofstadii F0254</name>
    <dbReference type="NCBI Taxonomy" id="634994"/>
    <lineage>
        <taxon>Bacteria</taxon>
        <taxon>Fusobacteriati</taxon>
        <taxon>Fusobacteriota</taxon>
        <taxon>Fusobacteriia</taxon>
        <taxon>Fusobacteriales</taxon>
        <taxon>Leptotrichiaceae</taxon>
        <taxon>Leptotrichia</taxon>
    </lineage>
</organism>
<evidence type="ECO:0000313" key="2">
    <source>
        <dbReference type="EMBL" id="EEX74344.1"/>
    </source>
</evidence>
<dbReference type="STRING" id="634994.GCWU000323_01386"/>
<accession>C9MXW4</accession>